<gene>
    <name evidence="3" type="ORF">PG986_005727</name>
</gene>
<feature type="compositionally biased region" description="Polar residues" evidence="1">
    <location>
        <begin position="777"/>
        <end position="790"/>
    </location>
</feature>
<feature type="compositionally biased region" description="Low complexity" evidence="1">
    <location>
        <begin position="471"/>
        <end position="494"/>
    </location>
</feature>
<accession>A0ABR1QIE6</accession>
<dbReference type="PROSITE" id="PS00036">
    <property type="entry name" value="BZIP_BASIC"/>
    <property type="match status" value="1"/>
</dbReference>
<evidence type="ECO:0000313" key="4">
    <source>
        <dbReference type="Proteomes" id="UP001391051"/>
    </source>
</evidence>
<feature type="compositionally biased region" description="Polar residues" evidence="1">
    <location>
        <begin position="444"/>
        <end position="457"/>
    </location>
</feature>
<dbReference type="EMBL" id="JAQQWE010000004">
    <property type="protein sequence ID" value="KAK7956505.1"/>
    <property type="molecule type" value="Genomic_DNA"/>
</dbReference>
<feature type="region of interest" description="Disordered" evidence="1">
    <location>
        <begin position="431"/>
        <end position="521"/>
    </location>
</feature>
<dbReference type="GeneID" id="92075011"/>
<dbReference type="Proteomes" id="UP001391051">
    <property type="component" value="Unassembled WGS sequence"/>
</dbReference>
<dbReference type="InterPro" id="IPR052635">
    <property type="entry name" value="Sec_Metab_Biosynth_Reg"/>
</dbReference>
<dbReference type="Pfam" id="PF26082">
    <property type="entry name" value="zf-C2H2_AcuF"/>
    <property type="match status" value="1"/>
</dbReference>
<evidence type="ECO:0000259" key="2">
    <source>
        <dbReference type="PROSITE" id="PS00036"/>
    </source>
</evidence>
<dbReference type="InterPro" id="IPR004827">
    <property type="entry name" value="bZIP"/>
</dbReference>
<feature type="compositionally biased region" description="Low complexity" evidence="1">
    <location>
        <begin position="668"/>
        <end position="687"/>
    </location>
</feature>
<feature type="region of interest" description="Disordered" evidence="1">
    <location>
        <begin position="570"/>
        <end position="616"/>
    </location>
</feature>
<protein>
    <recommendedName>
        <fullName evidence="2">BZIP domain-containing protein</fullName>
    </recommendedName>
</protein>
<dbReference type="InterPro" id="IPR013087">
    <property type="entry name" value="Znf_C2H2_type"/>
</dbReference>
<feature type="compositionally biased region" description="Basic and acidic residues" evidence="1">
    <location>
        <begin position="736"/>
        <end position="747"/>
    </location>
</feature>
<feature type="region of interest" description="Disordered" evidence="1">
    <location>
        <begin position="964"/>
        <end position="1031"/>
    </location>
</feature>
<dbReference type="PANTHER" id="PTHR39607">
    <property type="entry name" value="XANTHOCILLIN BIOSYNTHESIS CLUSTER TRANSCRIPTION FACTOR XANC-RELATED"/>
    <property type="match status" value="1"/>
</dbReference>
<dbReference type="CDD" id="cd14688">
    <property type="entry name" value="bZIP_YAP"/>
    <property type="match status" value="1"/>
</dbReference>
<dbReference type="InterPro" id="IPR058925">
    <property type="entry name" value="zf-C2H2_AcuF"/>
</dbReference>
<evidence type="ECO:0000313" key="3">
    <source>
        <dbReference type="EMBL" id="KAK7956505.1"/>
    </source>
</evidence>
<dbReference type="PANTHER" id="PTHR39607:SF1">
    <property type="entry name" value="B-ZIP TRANSCRIPTION FACTOR (EUROFUNG)"/>
    <property type="match status" value="1"/>
</dbReference>
<feature type="compositionally biased region" description="Polar residues" evidence="1">
    <location>
        <begin position="691"/>
        <end position="706"/>
    </location>
</feature>
<dbReference type="RefSeq" id="XP_066701811.1">
    <property type="nucleotide sequence ID" value="XM_066841949.1"/>
</dbReference>
<feature type="region of interest" description="Disordered" evidence="1">
    <location>
        <begin position="664"/>
        <end position="707"/>
    </location>
</feature>
<evidence type="ECO:0000256" key="1">
    <source>
        <dbReference type="SAM" id="MobiDB-lite"/>
    </source>
</evidence>
<feature type="compositionally biased region" description="Basic and acidic residues" evidence="1">
    <location>
        <begin position="585"/>
        <end position="601"/>
    </location>
</feature>
<organism evidence="3 4">
    <name type="scientific">Apiospora aurea</name>
    <dbReference type="NCBI Taxonomy" id="335848"/>
    <lineage>
        <taxon>Eukaryota</taxon>
        <taxon>Fungi</taxon>
        <taxon>Dikarya</taxon>
        <taxon>Ascomycota</taxon>
        <taxon>Pezizomycotina</taxon>
        <taxon>Sordariomycetes</taxon>
        <taxon>Xylariomycetidae</taxon>
        <taxon>Amphisphaeriales</taxon>
        <taxon>Apiosporaceae</taxon>
        <taxon>Apiospora</taxon>
    </lineage>
</organism>
<name>A0ABR1QIE6_9PEZI</name>
<reference evidence="3 4" key="1">
    <citation type="submission" date="2023-01" db="EMBL/GenBank/DDBJ databases">
        <title>Analysis of 21 Apiospora genomes using comparative genomics revels a genus with tremendous synthesis potential of carbohydrate active enzymes and secondary metabolites.</title>
        <authorList>
            <person name="Sorensen T."/>
        </authorList>
    </citation>
    <scope>NUCLEOTIDE SEQUENCE [LARGE SCALE GENOMIC DNA]</scope>
    <source>
        <strain evidence="3 4">CBS 24483</strain>
    </source>
</reference>
<feature type="domain" description="BZIP" evidence="2">
    <location>
        <begin position="956"/>
        <end position="971"/>
    </location>
</feature>
<feature type="region of interest" description="Disordered" evidence="1">
    <location>
        <begin position="720"/>
        <end position="811"/>
    </location>
</feature>
<proteinExistence type="predicted"/>
<comment type="caution">
    <text evidence="3">The sequence shown here is derived from an EMBL/GenBank/DDBJ whole genome shotgun (WGS) entry which is preliminary data.</text>
</comment>
<dbReference type="SMART" id="SM00355">
    <property type="entry name" value="ZnF_C2H2"/>
    <property type="match status" value="4"/>
</dbReference>
<sequence>MAGAERVAEWQQSITAIRDPEDHPDDPPLLAQLYGACSVLFRDILTVFTSNSSIDKPALLSLQRSQSYLVLWADGYGVSDGLLDKSLDKSRRARATTLRLLYSVSQTLTKRLIQLVSQEHRTRLSAKITDITHAADKIKFLIEHDDTGESDSDTSSVTSSQAENTDLEEIAEDLLTDTQCLMDLGSRFQEEHVGPIAVEPTVSAAQLTTWEPSMNFVDRVRWRYPQCETGLAERLGKANWARVLRHRETVSENSRSELVVLSSTNKPAPSHAASTTFHDSALGSSVPSNIVASENLVTEYAETMVSYRAGRGDSVRVPPLPDGAREGEPFNCVGCGIRVTIKTKLAWKKHLFLDLKPYICLEYGCGSNGSPFSTKAQWEDHILLEHDPRGSSWTTDECPICQDDISNSRITAQVHLARHLEEIALTVLPTNLDSEDGTDLDSGLASSETSAEDSQVSVGRVPDKSRSNTVPSPAVHPASAPSQATPANVAAVEATEAEESLSRNCGEENLGNDTSQYYTAPDDMRAPYETWKTERTLSTDPEKAWSIGEGDLVDTEAGPVDRSIAEASKKLDPTRSRKASHGLRFCKEGLPDDQAKRKDARNAPSHELAEDESKLSRTMTEIYSDELYSPSFTITNASPADQSQLAMSPANDLFAQRLQAANSQHLNAPAASSSRSPLQPSSPLAPAHDSFAQNPMTISPRPQQSADKLAPLASLASYDSVQTPEINAPNHAMRRARSEERSKAESKHKNKTYPATGKDLPGTQQNATDQTRESRAQGEQSNDGKSTSASHKAAQRGPQFAPPMHSDDELLFPPFYDERERSHTPPYMTYSDYPPPPDEMLLPPYGTAAPYEPIATAEGYSSYMKTTVPCTLPSMTHFSDAIKRESYPGEDPSYPTTGLGEENYGQPVTYPDPNQLQHISPYQANTKPVVRGAQSAFLPSANPDEDWTQISDLAERRRIQNRIAQRNYRKKLKRRLEDHERRAGTTSGSSTKASDAKQMTHGTEAAGVAGAGVAGNGTASGKSTDAENITHGLPRPWKCPIITCKYHEHGWPTEKELNRHVKDKHSSAPALYECLYQPCPYKSKRESNCKQHMEKAHGHEWTS</sequence>
<keyword evidence="4" id="KW-1185">Reference proteome</keyword>